<sequence length="85" mass="9297">MARILADLPEADIDWLDARAAEEGKSRAAVLRDAVSAYKASLPLPGRSDWIVRGAGYWKDRRDIGDGLDCQRELRASGRGTLVEG</sequence>
<reference evidence="2 3" key="1">
    <citation type="submission" date="2020-11" db="EMBL/GenBank/DDBJ databases">
        <title>The genome sequence of Novosphingobium sp. 1Y9A.</title>
        <authorList>
            <person name="Liu Y."/>
        </authorList>
    </citation>
    <scope>NUCLEOTIDE SEQUENCE [LARGE SCALE GENOMIC DNA]</scope>
    <source>
        <strain evidence="2 3">1Y9A</strain>
    </source>
</reference>
<accession>A0ABS0HIL6</accession>
<dbReference type="Proteomes" id="UP000600799">
    <property type="component" value="Unassembled WGS sequence"/>
</dbReference>
<protein>
    <submittedName>
        <fullName evidence="2">Ribbon-helix-helix protein, CopG family</fullName>
    </submittedName>
</protein>
<evidence type="ECO:0000313" key="3">
    <source>
        <dbReference type="Proteomes" id="UP000600799"/>
    </source>
</evidence>
<name>A0ABS0HIL6_9SPHN</name>
<gene>
    <name evidence="2" type="ORF">I2488_13860</name>
</gene>
<dbReference type="RefSeq" id="WP_196276404.1">
    <property type="nucleotide sequence ID" value="NZ_JADQDC010000009.1"/>
</dbReference>
<evidence type="ECO:0000313" key="2">
    <source>
        <dbReference type="EMBL" id="MBF9152093.1"/>
    </source>
</evidence>
<dbReference type="Gene3D" id="1.10.1220.10">
    <property type="entry name" value="Met repressor-like"/>
    <property type="match status" value="1"/>
</dbReference>
<dbReference type="EMBL" id="JADQDC010000009">
    <property type="protein sequence ID" value="MBF9152093.1"/>
    <property type="molecule type" value="Genomic_DNA"/>
</dbReference>
<dbReference type="Pfam" id="PF01402">
    <property type="entry name" value="RHH_1"/>
    <property type="match status" value="1"/>
</dbReference>
<organism evidence="2 3">
    <name type="scientific">Novosphingobium jiangmenense</name>
    <dbReference type="NCBI Taxonomy" id="2791981"/>
    <lineage>
        <taxon>Bacteria</taxon>
        <taxon>Pseudomonadati</taxon>
        <taxon>Pseudomonadota</taxon>
        <taxon>Alphaproteobacteria</taxon>
        <taxon>Sphingomonadales</taxon>
        <taxon>Sphingomonadaceae</taxon>
        <taxon>Novosphingobium</taxon>
    </lineage>
</organism>
<dbReference type="InterPro" id="IPR013321">
    <property type="entry name" value="Arc_rbn_hlx_hlx"/>
</dbReference>
<evidence type="ECO:0000259" key="1">
    <source>
        <dbReference type="Pfam" id="PF01402"/>
    </source>
</evidence>
<feature type="domain" description="Ribbon-helix-helix protein CopG" evidence="1">
    <location>
        <begin position="8"/>
        <end position="40"/>
    </location>
</feature>
<comment type="caution">
    <text evidence="2">The sequence shown here is derived from an EMBL/GenBank/DDBJ whole genome shotgun (WGS) entry which is preliminary data.</text>
</comment>
<dbReference type="InterPro" id="IPR002145">
    <property type="entry name" value="CopG"/>
</dbReference>
<keyword evidence="3" id="KW-1185">Reference proteome</keyword>
<proteinExistence type="predicted"/>